<dbReference type="PROSITE" id="PS00041">
    <property type="entry name" value="HTH_ARAC_FAMILY_1"/>
    <property type="match status" value="1"/>
</dbReference>
<keyword evidence="2" id="KW-0238">DNA-binding</keyword>
<dbReference type="SMART" id="SM00342">
    <property type="entry name" value="HTH_ARAC"/>
    <property type="match status" value="1"/>
</dbReference>
<evidence type="ECO:0000259" key="4">
    <source>
        <dbReference type="PROSITE" id="PS01124"/>
    </source>
</evidence>
<keyword evidence="1" id="KW-0805">Transcription regulation</keyword>
<dbReference type="GO" id="GO:0043565">
    <property type="term" value="F:sequence-specific DNA binding"/>
    <property type="evidence" value="ECO:0007669"/>
    <property type="project" value="InterPro"/>
</dbReference>
<dbReference type="InterPro" id="IPR020449">
    <property type="entry name" value="Tscrpt_reg_AraC-type_HTH"/>
</dbReference>
<reference evidence="5 6" key="1">
    <citation type="journal article" date="2017" name="Int. J. Syst. Evol. Microbiol.">
        <title>Arachidicoccus ginsenosidivorans sp. nov., with ginsenoside-converting activity isolated from ginseng cultivating soil.</title>
        <authorList>
            <person name="Siddiqi M.Z."/>
            <person name="Aslam Z."/>
            <person name="Im W.T."/>
        </authorList>
    </citation>
    <scope>NUCLEOTIDE SEQUENCE [LARGE SCALE GENOMIC DNA]</scope>
    <source>
        <strain evidence="5 6">Gsoil 809</strain>
    </source>
</reference>
<evidence type="ECO:0000256" key="2">
    <source>
        <dbReference type="ARBA" id="ARBA00023125"/>
    </source>
</evidence>
<dbReference type="SUPFAM" id="SSF46689">
    <property type="entry name" value="Homeodomain-like"/>
    <property type="match status" value="2"/>
</dbReference>
<keyword evidence="3" id="KW-0804">Transcription</keyword>
<dbReference type="PANTHER" id="PTHR43280">
    <property type="entry name" value="ARAC-FAMILY TRANSCRIPTIONAL REGULATOR"/>
    <property type="match status" value="1"/>
</dbReference>
<dbReference type="AlphaFoldDB" id="A0A5B8VQE4"/>
<dbReference type="EMBL" id="CP042434">
    <property type="protein sequence ID" value="QEC73122.1"/>
    <property type="molecule type" value="Genomic_DNA"/>
</dbReference>
<dbReference type="Pfam" id="PF12833">
    <property type="entry name" value="HTH_18"/>
    <property type="match status" value="1"/>
</dbReference>
<feature type="domain" description="HTH araC/xylS-type" evidence="4">
    <location>
        <begin position="185"/>
        <end position="283"/>
    </location>
</feature>
<dbReference type="KEGG" id="agi:FSB73_16975"/>
<dbReference type="InterPro" id="IPR018060">
    <property type="entry name" value="HTH_AraC"/>
</dbReference>
<protein>
    <submittedName>
        <fullName evidence="5">Helix-turn-helix domain-containing protein</fullName>
    </submittedName>
</protein>
<name>A0A5B8VQE4_9BACT</name>
<evidence type="ECO:0000313" key="6">
    <source>
        <dbReference type="Proteomes" id="UP000321291"/>
    </source>
</evidence>
<evidence type="ECO:0000313" key="5">
    <source>
        <dbReference type="EMBL" id="QEC73122.1"/>
    </source>
</evidence>
<dbReference type="Proteomes" id="UP000321291">
    <property type="component" value="Chromosome"/>
</dbReference>
<evidence type="ECO:0000256" key="3">
    <source>
        <dbReference type="ARBA" id="ARBA00023163"/>
    </source>
</evidence>
<evidence type="ECO:0000256" key="1">
    <source>
        <dbReference type="ARBA" id="ARBA00023015"/>
    </source>
</evidence>
<dbReference type="GO" id="GO:0003700">
    <property type="term" value="F:DNA-binding transcription factor activity"/>
    <property type="evidence" value="ECO:0007669"/>
    <property type="project" value="InterPro"/>
</dbReference>
<dbReference type="Gene3D" id="1.10.10.60">
    <property type="entry name" value="Homeodomain-like"/>
    <property type="match status" value="2"/>
</dbReference>
<dbReference type="PROSITE" id="PS01124">
    <property type="entry name" value="HTH_ARAC_FAMILY_2"/>
    <property type="match status" value="1"/>
</dbReference>
<sequence>MDDGNIKRNNPLTQNDCFTLFSRHKDTFDFPLHTHEEYELNLILQASGAKRVVGDHMEQIEDMELVFVGPNLPHGWFTDQCTSKNIHEVTIQFHKDLLDEKFLQKKQLSHLRAMFEKSGCGIKFSRETIERISPRIISLVSKTGFDSVLELLSILHDLSTSRDIRTLCAGSYQHVQISYNSRRIEKVMAYLNKNFNKDVTLAEAAGLASMTQVSFSRFFKTKTGHTFIDTLNEIRLGNATRLLMETSHGIAEIAYLCGFNNISNFNRIFKKRKGCTPKEFREDFSGTRIFI</sequence>
<dbReference type="InterPro" id="IPR009057">
    <property type="entry name" value="Homeodomain-like_sf"/>
</dbReference>
<dbReference type="PRINTS" id="PR00032">
    <property type="entry name" value="HTHARAC"/>
</dbReference>
<organism evidence="5 6">
    <name type="scientific">Arachidicoccus ginsenosidivorans</name>
    <dbReference type="NCBI Taxonomy" id="496057"/>
    <lineage>
        <taxon>Bacteria</taxon>
        <taxon>Pseudomonadati</taxon>
        <taxon>Bacteroidota</taxon>
        <taxon>Chitinophagia</taxon>
        <taxon>Chitinophagales</taxon>
        <taxon>Chitinophagaceae</taxon>
        <taxon>Arachidicoccus</taxon>
    </lineage>
</organism>
<keyword evidence="6" id="KW-1185">Reference proteome</keyword>
<dbReference type="PANTHER" id="PTHR43280:SF27">
    <property type="entry name" value="TRANSCRIPTIONAL REGULATOR MTLR"/>
    <property type="match status" value="1"/>
</dbReference>
<dbReference type="OrthoDB" id="745435at2"/>
<dbReference type="InterPro" id="IPR018062">
    <property type="entry name" value="HTH_AraC-typ_CS"/>
</dbReference>
<accession>A0A5B8VQE4</accession>
<gene>
    <name evidence="5" type="ORF">FSB73_16975</name>
</gene>
<proteinExistence type="predicted"/>